<proteinExistence type="inferred from homology"/>
<keyword evidence="2" id="KW-0560">Oxidoreductase</keyword>
<dbReference type="EMBL" id="NCEQ01000005">
    <property type="protein sequence ID" value="OYX57635.1"/>
    <property type="molecule type" value="Genomic_DNA"/>
</dbReference>
<comment type="caution">
    <text evidence="6">The sequence shown here is derived from an EMBL/GenBank/DDBJ whole genome shotgun (WGS) entry which is preliminary data.</text>
</comment>
<dbReference type="Pfam" id="PF13561">
    <property type="entry name" value="adh_short_C2"/>
    <property type="match status" value="1"/>
</dbReference>
<gene>
    <name evidence="6" type="ORF">B7Y86_05745</name>
</gene>
<dbReference type="PROSITE" id="PS00061">
    <property type="entry name" value="ADH_SHORT"/>
    <property type="match status" value="1"/>
</dbReference>
<dbReference type="AlphaFoldDB" id="A0A258HKU2"/>
<dbReference type="InterPro" id="IPR020904">
    <property type="entry name" value="Sc_DH/Rdtase_CS"/>
</dbReference>
<dbReference type="InterPro" id="IPR002347">
    <property type="entry name" value="SDR_fam"/>
</dbReference>
<dbReference type="GO" id="GO:0047838">
    <property type="term" value="F:D-xylose 1-dehydrogenase (NAD+) activity"/>
    <property type="evidence" value="ECO:0007669"/>
    <property type="project" value="UniProtKB-EC"/>
</dbReference>
<dbReference type="SUPFAM" id="SSF51735">
    <property type="entry name" value="NAD(P)-binding Rossmann-fold domains"/>
    <property type="match status" value="1"/>
</dbReference>
<dbReference type="CDD" id="cd05233">
    <property type="entry name" value="SDR_c"/>
    <property type="match status" value="1"/>
</dbReference>
<accession>A0A258HKU2</accession>
<reference evidence="6 7" key="1">
    <citation type="submission" date="2017-03" db="EMBL/GenBank/DDBJ databases">
        <title>Lifting the veil on microbial sulfur biogeochemistry in mining wastewaters.</title>
        <authorList>
            <person name="Kantor R.S."/>
            <person name="Colenbrander Nelson T."/>
            <person name="Marshall S."/>
            <person name="Bennett D."/>
            <person name="Apte S."/>
            <person name="Camacho D."/>
            <person name="Thomas B.C."/>
            <person name="Warren L.A."/>
            <person name="Banfield J.F."/>
        </authorList>
    </citation>
    <scope>NUCLEOTIDE SEQUENCE [LARGE SCALE GENOMIC DNA]</scope>
    <source>
        <strain evidence="6">32-68-21</strain>
    </source>
</reference>
<name>A0A258HKU2_9CAUL</name>
<evidence type="ECO:0000256" key="4">
    <source>
        <dbReference type="ARBA" id="ARBA00069939"/>
    </source>
</evidence>
<dbReference type="Proteomes" id="UP000216147">
    <property type="component" value="Unassembled WGS sequence"/>
</dbReference>
<evidence type="ECO:0000256" key="1">
    <source>
        <dbReference type="ARBA" id="ARBA00006484"/>
    </source>
</evidence>
<evidence type="ECO:0000256" key="5">
    <source>
        <dbReference type="SAM" id="MobiDB-lite"/>
    </source>
</evidence>
<dbReference type="InterPro" id="IPR036291">
    <property type="entry name" value="NAD(P)-bd_dom_sf"/>
</dbReference>
<dbReference type="PRINTS" id="PR00081">
    <property type="entry name" value="GDHRDH"/>
</dbReference>
<evidence type="ECO:0000313" key="7">
    <source>
        <dbReference type="Proteomes" id="UP000216147"/>
    </source>
</evidence>
<dbReference type="FunFam" id="3.40.50.720:FF:000084">
    <property type="entry name" value="Short-chain dehydrogenase reductase"/>
    <property type="match status" value="1"/>
</dbReference>
<feature type="compositionally biased region" description="Polar residues" evidence="5">
    <location>
        <begin position="258"/>
        <end position="270"/>
    </location>
</feature>
<dbReference type="EC" id="1.1.1.175" evidence="3"/>
<evidence type="ECO:0000256" key="2">
    <source>
        <dbReference type="ARBA" id="ARBA00023002"/>
    </source>
</evidence>
<protein>
    <recommendedName>
        <fullName evidence="4">D-xylose 1-dehydrogenase</fullName>
        <ecNumber evidence="3">1.1.1.175</ecNumber>
    </recommendedName>
</protein>
<organism evidence="6 7">
    <name type="scientific">Brevundimonas subvibrioides</name>
    <dbReference type="NCBI Taxonomy" id="74313"/>
    <lineage>
        <taxon>Bacteria</taxon>
        <taxon>Pseudomonadati</taxon>
        <taxon>Pseudomonadota</taxon>
        <taxon>Alphaproteobacteria</taxon>
        <taxon>Caulobacterales</taxon>
        <taxon>Caulobacteraceae</taxon>
        <taxon>Brevundimonas</taxon>
    </lineage>
</organism>
<comment type="similarity">
    <text evidence="1">Belongs to the short-chain dehydrogenases/reductases (SDR) family.</text>
</comment>
<evidence type="ECO:0000313" key="6">
    <source>
        <dbReference type="EMBL" id="OYX57635.1"/>
    </source>
</evidence>
<feature type="region of interest" description="Disordered" evidence="5">
    <location>
        <begin position="250"/>
        <end position="270"/>
    </location>
</feature>
<dbReference type="PANTHER" id="PTHR43669:SF14">
    <property type="entry name" value="OXIDOREDUCTASE"/>
    <property type="match status" value="1"/>
</dbReference>
<sequence>MGLLDGKVALVTGGGGGIGRGIARKFIREGATVVVAEFNDDYCASIKQELTEELGGRAEVIKADVRVKDQIQGAVEKTVELFGGIDILVNNAFTLSPKVLLEQKTDDMLDATLHSGLWAGWWSMQAARPHMVARGGGSIINFYSIDVETAAWLNSDYNITKSALRGLTRSAAHEWGRFNIRVNLLSPAAMGTVFHRMAEAMPGFAEMAASRKPLLRNGDPEEDIAPVAVFLASEMSRFVTGEMINVDGGLHMPGYQSRPPNVTELEQQGG</sequence>
<dbReference type="PRINTS" id="PR00080">
    <property type="entry name" value="SDRFAMILY"/>
</dbReference>
<evidence type="ECO:0000256" key="3">
    <source>
        <dbReference type="ARBA" id="ARBA00066641"/>
    </source>
</evidence>
<dbReference type="PANTHER" id="PTHR43669">
    <property type="entry name" value="5-KETO-D-GLUCONATE 5-REDUCTASE"/>
    <property type="match status" value="1"/>
</dbReference>
<dbReference type="Gene3D" id="3.40.50.720">
    <property type="entry name" value="NAD(P)-binding Rossmann-like Domain"/>
    <property type="match status" value="1"/>
</dbReference>